<dbReference type="Proteomes" id="UP000028488">
    <property type="component" value="Chromosome"/>
</dbReference>
<keyword evidence="2" id="KW-1133">Transmembrane helix</keyword>
<evidence type="ECO:0000256" key="1">
    <source>
        <dbReference type="SAM" id="MobiDB-lite"/>
    </source>
</evidence>
<feature type="signal peptide" evidence="3">
    <location>
        <begin position="1"/>
        <end position="17"/>
    </location>
</feature>
<dbReference type="Pfam" id="PF14257">
    <property type="entry name" value="DUF4349"/>
    <property type="match status" value="1"/>
</dbReference>
<evidence type="ECO:0000313" key="6">
    <source>
        <dbReference type="Proteomes" id="UP000028488"/>
    </source>
</evidence>
<dbReference type="InterPro" id="IPR025645">
    <property type="entry name" value="DUF4349"/>
</dbReference>
<feature type="region of interest" description="Disordered" evidence="1">
    <location>
        <begin position="19"/>
        <end position="57"/>
    </location>
</feature>
<feature type="region of interest" description="Disordered" evidence="1">
    <location>
        <begin position="92"/>
        <end position="111"/>
    </location>
</feature>
<keyword evidence="2" id="KW-0812">Transmembrane</keyword>
<evidence type="ECO:0000313" key="5">
    <source>
        <dbReference type="EMBL" id="AII04811.1"/>
    </source>
</evidence>
<organism evidence="5 6">
    <name type="scientific">Rhodococcus opacus</name>
    <name type="common">Nocardia opaca</name>
    <dbReference type="NCBI Taxonomy" id="37919"/>
    <lineage>
        <taxon>Bacteria</taxon>
        <taxon>Bacillati</taxon>
        <taxon>Actinomycetota</taxon>
        <taxon>Actinomycetes</taxon>
        <taxon>Mycobacteriales</taxon>
        <taxon>Nocardiaceae</taxon>
        <taxon>Rhodococcus</taxon>
    </lineage>
</organism>
<dbReference type="RefSeq" id="WP_128639068.1">
    <property type="nucleotide sequence ID" value="NZ_CP008947.1"/>
</dbReference>
<reference evidence="5 6" key="1">
    <citation type="submission" date="2014-07" db="EMBL/GenBank/DDBJ databases">
        <title>Genome Sequence of Rhodococcus opacus Strain R7, a Biodegrader of Mono- and Polycyclic Aromatic Hydrocarbons.</title>
        <authorList>
            <person name="Di Gennaro P."/>
            <person name="Zampolli J."/>
            <person name="Presti I."/>
            <person name="Cappelletti M."/>
            <person name="D'Ursi P."/>
            <person name="Orro A."/>
            <person name="Mezzelani A."/>
            <person name="Milanesi L."/>
        </authorList>
    </citation>
    <scope>NUCLEOTIDE SEQUENCE [LARGE SCALE GENOMIC DNA]</scope>
    <source>
        <strain evidence="5 6">R7</strain>
    </source>
</reference>
<proteinExistence type="predicted"/>
<protein>
    <recommendedName>
        <fullName evidence="4">DUF4349 domain-containing protein</fullName>
    </recommendedName>
</protein>
<feature type="domain" description="DUF4349" evidence="4">
    <location>
        <begin position="59"/>
        <end position="267"/>
    </location>
</feature>
<sequence length="297" mass="31063">MRRYVLSAIVVASLALAGCGGSGSDSSQPSPAPTPGDSSQMEIGGAVQQPAKDQAPTDRQEIITGQVALTAGDPVAVGRQIVDKVDDLGGRVDQLTEQPGSDDQDASSSLTIRVPADSLTRTLDDLRELGKVTSVSVTKSDVTMQSQDLDARIGALTASVTRLQGLITSAANTADLIEAERALSERQGELDSLTAQKRTLSDQVALATLMIDVTTTDAEQPSPGPDNFWEGVVAGWNALLSAIKGGAVVVGALIPWFGFVVVIALVVYGAYRLRRMYNRPPGPPSGPAPEREEAKTQ</sequence>
<dbReference type="AlphaFoldDB" id="A0A076EGK0"/>
<feature type="transmembrane region" description="Helical" evidence="2">
    <location>
        <begin position="247"/>
        <end position="271"/>
    </location>
</feature>
<dbReference type="PROSITE" id="PS51257">
    <property type="entry name" value="PROKAR_LIPOPROTEIN"/>
    <property type="match status" value="1"/>
</dbReference>
<feature type="region of interest" description="Disordered" evidence="1">
    <location>
        <begin position="278"/>
        <end position="297"/>
    </location>
</feature>
<dbReference type="eggNOG" id="COG3206">
    <property type="taxonomic scope" value="Bacteria"/>
</dbReference>
<dbReference type="EMBL" id="CP008947">
    <property type="protein sequence ID" value="AII04811.1"/>
    <property type="molecule type" value="Genomic_DNA"/>
</dbReference>
<evidence type="ECO:0000256" key="3">
    <source>
        <dbReference type="SAM" id="SignalP"/>
    </source>
</evidence>
<keyword evidence="2" id="KW-0472">Membrane</keyword>
<accession>A0A076EGK0</accession>
<keyword evidence="3" id="KW-0732">Signal</keyword>
<name>A0A076EGK0_RHOOP</name>
<evidence type="ECO:0000259" key="4">
    <source>
        <dbReference type="Pfam" id="PF14257"/>
    </source>
</evidence>
<feature type="chain" id="PRO_5039428630" description="DUF4349 domain-containing protein" evidence="3">
    <location>
        <begin position="18"/>
        <end position="297"/>
    </location>
</feature>
<gene>
    <name evidence="5" type="ORF">EP51_09440</name>
</gene>
<evidence type="ECO:0000256" key="2">
    <source>
        <dbReference type="SAM" id="Phobius"/>
    </source>
</evidence>